<protein>
    <submittedName>
        <fullName evidence="1">Uncharacterized protein</fullName>
    </submittedName>
</protein>
<comment type="caution">
    <text evidence="1">The sequence shown here is derived from an EMBL/GenBank/DDBJ whole genome shotgun (WGS) entry which is preliminary data.</text>
</comment>
<evidence type="ECO:0000313" key="2">
    <source>
        <dbReference type="Proteomes" id="UP001057402"/>
    </source>
</evidence>
<proteinExistence type="predicted"/>
<sequence>MEIQVLGKTCLFICHLRKRLTGFWDSLKLEGKVALVTGGDFGIGRAVCHCFVMEGATVAFTYVKGPEDKDAQETLRILNEAKTPHAKTAIAIGVNDLGFDENRREVVEEVVSAFGRIDVLVNNAAEQHMATTIEEISQQRLERASRPTSSRISTLLGML</sequence>
<organism evidence="1 2">
    <name type="scientific">Melastoma candidum</name>
    <dbReference type="NCBI Taxonomy" id="119954"/>
    <lineage>
        <taxon>Eukaryota</taxon>
        <taxon>Viridiplantae</taxon>
        <taxon>Streptophyta</taxon>
        <taxon>Embryophyta</taxon>
        <taxon>Tracheophyta</taxon>
        <taxon>Spermatophyta</taxon>
        <taxon>Magnoliopsida</taxon>
        <taxon>eudicotyledons</taxon>
        <taxon>Gunneridae</taxon>
        <taxon>Pentapetalae</taxon>
        <taxon>rosids</taxon>
        <taxon>malvids</taxon>
        <taxon>Myrtales</taxon>
        <taxon>Melastomataceae</taxon>
        <taxon>Melastomatoideae</taxon>
        <taxon>Melastomateae</taxon>
        <taxon>Melastoma</taxon>
    </lineage>
</organism>
<evidence type="ECO:0000313" key="1">
    <source>
        <dbReference type="EMBL" id="KAI4340711.1"/>
    </source>
</evidence>
<gene>
    <name evidence="1" type="ORF">MLD38_025521</name>
</gene>
<accession>A0ACB9P0T6</accession>
<reference evidence="2" key="1">
    <citation type="journal article" date="2023" name="Front. Plant Sci.">
        <title>Chromosomal-level genome assembly of Melastoma candidum provides insights into trichome evolution.</title>
        <authorList>
            <person name="Zhong Y."/>
            <person name="Wu W."/>
            <person name="Sun C."/>
            <person name="Zou P."/>
            <person name="Liu Y."/>
            <person name="Dai S."/>
            <person name="Zhou R."/>
        </authorList>
    </citation>
    <scope>NUCLEOTIDE SEQUENCE [LARGE SCALE GENOMIC DNA]</scope>
</reference>
<dbReference type="EMBL" id="CM042886">
    <property type="protein sequence ID" value="KAI4340711.1"/>
    <property type="molecule type" value="Genomic_DNA"/>
</dbReference>
<keyword evidence="2" id="KW-1185">Reference proteome</keyword>
<name>A0ACB9P0T6_9MYRT</name>
<dbReference type="Proteomes" id="UP001057402">
    <property type="component" value="Chromosome 7"/>
</dbReference>